<dbReference type="EMBL" id="JACEFO010003289">
    <property type="protein sequence ID" value="KAF8642583.1"/>
    <property type="molecule type" value="Genomic_DNA"/>
</dbReference>
<evidence type="ECO:0000313" key="4">
    <source>
        <dbReference type="EMBL" id="KAF8642583.1"/>
    </source>
</evidence>
<dbReference type="PANTHER" id="PTHR31928">
    <property type="entry name" value="EXPRESSED PROTEIN"/>
    <property type="match status" value="1"/>
</dbReference>
<feature type="domain" description="DUF936" evidence="2">
    <location>
        <begin position="70"/>
        <end position="164"/>
    </location>
</feature>
<gene>
    <name evidence="4" type="ORF">HU200_067262</name>
</gene>
<dbReference type="Pfam" id="PF21647">
    <property type="entry name" value="DUF6857"/>
    <property type="match status" value="1"/>
</dbReference>
<feature type="compositionally biased region" description="Low complexity" evidence="1">
    <location>
        <begin position="179"/>
        <end position="193"/>
    </location>
</feature>
<feature type="region of interest" description="Disordered" evidence="1">
    <location>
        <begin position="179"/>
        <end position="283"/>
    </location>
</feature>
<feature type="region of interest" description="Disordered" evidence="1">
    <location>
        <begin position="390"/>
        <end position="445"/>
    </location>
</feature>
<proteinExistence type="predicted"/>
<dbReference type="Pfam" id="PF06075">
    <property type="entry name" value="DUF936"/>
    <property type="match status" value="1"/>
</dbReference>
<comment type="caution">
    <text evidence="4">The sequence shown here is derived from an EMBL/GenBank/DDBJ whole genome shotgun (WGS) entry which is preliminary data.</text>
</comment>
<reference evidence="4" key="1">
    <citation type="submission" date="2020-07" db="EMBL/GenBank/DDBJ databases">
        <title>Genome sequence and genetic diversity analysis of an under-domesticated orphan crop, white fonio (Digitaria exilis).</title>
        <authorList>
            <person name="Bennetzen J.L."/>
            <person name="Chen S."/>
            <person name="Ma X."/>
            <person name="Wang X."/>
            <person name="Yssel A.E.J."/>
            <person name="Chaluvadi S.R."/>
            <person name="Johnson M."/>
            <person name="Gangashetty P."/>
            <person name="Hamidou F."/>
            <person name="Sanogo M.D."/>
            <person name="Zwaenepoel A."/>
            <person name="Wallace J."/>
            <person name="Van De Peer Y."/>
            <person name="Van Deynze A."/>
        </authorList>
    </citation>
    <scope>NUCLEOTIDE SEQUENCE</scope>
    <source>
        <tissue evidence="4">Leaves</tissue>
    </source>
</reference>
<dbReference type="InterPro" id="IPR048297">
    <property type="entry name" value="DUF936_dom_pln"/>
</dbReference>
<feature type="region of interest" description="Disordered" evidence="1">
    <location>
        <begin position="1"/>
        <end position="47"/>
    </location>
</feature>
<dbReference type="InterPro" id="IPR049172">
    <property type="entry name" value="DUF6857_pln"/>
</dbReference>
<dbReference type="Proteomes" id="UP000636709">
    <property type="component" value="Unassembled WGS sequence"/>
</dbReference>
<evidence type="ECO:0000259" key="3">
    <source>
        <dbReference type="Pfam" id="PF21647"/>
    </source>
</evidence>
<name>A0A835DT48_9POAL</name>
<dbReference type="OrthoDB" id="1918502at2759"/>
<sequence length="745" mass="79544">MKGSETSGSPDPRSAGLKGLTPWEGPPVPSDPVCGTGKEGSQEQPQSQARLVMEEACGLRFLPTITRQHVTAVVPALTASTADSLLSPSNGFLVNLSDGLHSTYVQLPHADADALLSARPQLVGQLVHLDHLRFARPVPRAVGLLLVLSSRSFPCVGNPEPLVARAAACSRGYVIQPAASPSDAAPPLMPSSSGSNIHESSDAVKRTVLAPKNTGAAPPPSASAASAVKRRFLSPAPSKRRDPSPSVKGGGSRTSSPSVTRATSRASSPAVRGTPRATSPAPSKCVVPSLVAAKEENRRTAREPAIVVPSRYRQPSPSSGRRGGASPAVGGRRASLSPSSRRLSGEGTNKKKVWVLVAGISKMTDLGNSAVKPGRKSWDDQTLALAAAAASSVRKSRAKVDKDTILRTQETMSRRLSDATSELSSNDDSSVDDRPKPCKKIDSSSVKMKNAPPKIILHDPKWTDDSIPLDAVSGKLSNIGKEAIERRNAAATAAASALQEALITESVIRNLSKFSDICSSSKTSNPLPTIDLFLVVYEDALKWKILSESAATNGEDVAFLEKSTSQWVDVALATDLEVLKLLNGVTESVSWRKSTNKLKSPLVVEPSRTSVPQKQSVGALAKVQSKVSPSSPMSFTWSTTESMNETVELAKTLWREMYMWFLNFVNEALDMGFHLFEDQNFASKVKHSSHITMVLSQFKKISDWLDQVGKISEDKATKERIESLKHKIYGFGHMGSAFENSVSVS</sequence>
<accession>A0A835DT48</accession>
<dbReference type="PANTHER" id="PTHR31928:SF3">
    <property type="entry name" value="EXPRESSED PROTEIN"/>
    <property type="match status" value="1"/>
</dbReference>
<feature type="domain" description="DUF6857" evidence="3">
    <location>
        <begin position="457"/>
        <end position="740"/>
    </location>
</feature>
<evidence type="ECO:0000256" key="1">
    <source>
        <dbReference type="SAM" id="MobiDB-lite"/>
    </source>
</evidence>
<feature type="region of interest" description="Disordered" evidence="1">
    <location>
        <begin position="295"/>
        <end position="347"/>
    </location>
</feature>
<organism evidence="4 5">
    <name type="scientific">Digitaria exilis</name>
    <dbReference type="NCBI Taxonomy" id="1010633"/>
    <lineage>
        <taxon>Eukaryota</taxon>
        <taxon>Viridiplantae</taxon>
        <taxon>Streptophyta</taxon>
        <taxon>Embryophyta</taxon>
        <taxon>Tracheophyta</taxon>
        <taxon>Spermatophyta</taxon>
        <taxon>Magnoliopsida</taxon>
        <taxon>Liliopsida</taxon>
        <taxon>Poales</taxon>
        <taxon>Poaceae</taxon>
        <taxon>PACMAD clade</taxon>
        <taxon>Panicoideae</taxon>
        <taxon>Panicodae</taxon>
        <taxon>Paniceae</taxon>
        <taxon>Anthephorinae</taxon>
        <taxon>Digitaria</taxon>
    </lineage>
</organism>
<feature type="compositionally biased region" description="Basic and acidic residues" evidence="1">
    <location>
        <begin position="431"/>
        <end position="442"/>
    </location>
</feature>
<protein>
    <submittedName>
        <fullName evidence="4">Uncharacterized protein</fullName>
    </submittedName>
</protein>
<keyword evidence="5" id="KW-1185">Reference proteome</keyword>
<dbReference type="InterPro" id="IPR010341">
    <property type="entry name" value="DUF936_pln"/>
</dbReference>
<dbReference type="AlphaFoldDB" id="A0A835DT48"/>
<feature type="compositionally biased region" description="Polar residues" evidence="1">
    <location>
        <begin position="418"/>
        <end position="428"/>
    </location>
</feature>
<evidence type="ECO:0000313" key="5">
    <source>
        <dbReference type="Proteomes" id="UP000636709"/>
    </source>
</evidence>
<feature type="compositionally biased region" description="Polar residues" evidence="1">
    <location>
        <begin position="253"/>
        <end position="267"/>
    </location>
</feature>
<feature type="compositionally biased region" description="Low complexity" evidence="1">
    <location>
        <begin position="307"/>
        <end position="347"/>
    </location>
</feature>
<evidence type="ECO:0000259" key="2">
    <source>
        <dbReference type="Pfam" id="PF06075"/>
    </source>
</evidence>